<evidence type="ECO:0000313" key="2">
    <source>
        <dbReference type="Proteomes" id="UP000570823"/>
    </source>
</evidence>
<protein>
    <recommendedName>
        <fullName evidence="3">Type II toxin-antitoxin system RelE/ParE family toxin</fullName>
    </recommendedName>
</protein>
<dbReference type="EMBL" id="JABXWR010000002">
    <property type="protein sequence ID" value="NVO67945.1"/>
    <property type="molecule type" value="Genomic_DNA"/>
</dbReference>
<proteinExistence type="predicted"/>
<sequence length="110" mass="13036">MKTKIFFADEKVRDTFAELKDSRRTEDQSLVALLDRAFDALSQNAFCGVQIPKKQIPKTYRRQQPSMHNLWKYNLTDSWRLIYTVASDGETIVVIIEWLDHTAYERRFGY</sequence>
<evidence type="ECO:0000313" key="1">
    <source>
        <dbReference type="EMBL" id="NVO67945.1"/>
    </source>
</evidence>
<comment type="caution">
    <text evidence="1">The sequence shown here is derived from an EMBL/GenBank/DDBJ whole genome shotgun (WGS) entry which is preliminary data.</text>
</comment>
<dbReference type="AlphaFoldDB" id="A0A7K4HRP1"/>
<reference evidence="1 2" key="1">
    <citation type="submission" date="2020-06" db="EMBL/GenBank/DDBJ databases">
        <title>Methanofollis fontis sp. nov., a methanogen isolated from marine sediments near a cold seep at Four-Way Closure Ridge offshore southwestern Taiwan.</title>
        <authorList>
            <person name="Chen S.-C."/>
            <person name="Teng N.-H."/>
            <person name="Lin Y.-S."/>
            <person name="Lai M.-C."/>
            <person name="Chen H.-H."/>
            <person name="Wang C.-C."/>
        </authorList>
    </citation>
    <scope>NUCLEOTIDE SEQUENCE [LARGE SCALE GENOMIC DNA]</scope>
    <source>
        <strain evidence="1 2">DSM 2702</strain>
    </source>
</reference>
<accession>A0A7K4HRP1</accession>
<dbReference type="OrthoDB" id="136544at2157"/>
<dbReference type="RefSeq" id="WP_176789644.1">
    <property type="nucleotide sequence ID" value="NZ_JABXWR010000002.1"/>
</dbReference>
<keyword evidence="2" id="KW-1185">Reference proteome</keyword>
<evidence type="ECO:0008006" key="3">
    <source>
        <dbReference type="Google" id="ProtNLM"/>
    </source>
</evidence>
<gene>
    <name evidence="1" type="ORF">HWN36_11675</name>
</gene>
<name>A0A7K4HRP1_9EURY</name>
<organism evidence="1 2">
    <name type="scientific">Methanofollis tationis</name>
    <dbReference type="NCBI Taxonomy" id="81417"/>
    <lineage>
        <taxon>Archaea</taxon>
        <taxon>Methanobacteriati</taxon>
        <taxon>Methanobacteriota</taxon>
        <taxon>Stenosarchaea group</taxon>
        <taxon>Methanomicrobia</taxon>
        <taxon>Methanomicrobiales</taxon>
        <taxon>Methanomicrobiaceae</taxon>
        <taxon>Methanofollis</taxon>
    </lineage>
</organism>
<dbReference type="Proteomes" id="UP000570823">
    <property type="component" value="Unassembled WGS sequence"/>
</dbReference>